<name>B6IF75_CAEBR</name>
<gene>
    <name evidence="2" type="ORF">CBG25589</name>
    <name evidence="2" type="ORF">CBG_25589</name>
</gene>
<dbReference type="EMBL" id="HE601438">
    <property type="protein sequence ID" value="CAR98555.1"/>
    <property type="molecule type" value="Genomic_DNA"/>
</dbReference>
<feature type="compositionally biased region" description="Basic residues" evidence="1">
    <location>
        <begin position="35"/>
        <end position="48"/>
    </location>
</feature>
<dbReference type="KEGG" id="cbr:CBG_25589"/>
<evidence type="ECO:0000313" key="2">
    <source>
        <dbReference type="EMBL" id="CAR98555.1"/>
    </source>
</evidence>
<reference evidence="2 3" key="2">
    <citation type="journal article" date="2011" name="PLoS Genet.">
        <title>Caenorhabditis briggsae recombinant inbred line genotypes reveal inter-strain incompatibility and the evolution of recombination.</title>
        <authorList>
            <person name="Ross J.A."/>
            <person name="Koboldt D.C."/>
            <person name="Staisch J.E."/>
            <person name="Chamberlin H.M."/>
            <person name="Gupta B.P."/>
            <person name="Miller R.D."/>
            <person name="Baird S.E."/>
            <person name="Haag E.S."/>
        </authorList>
    </citation>
    <scope>NUCLEOTIDE SEQUENCE [LARGE SCALE GENOMIC DNA]</scope>
    <source>
        <strain evidence="2 3">AF16</strain>
    </source>
</reference>
<dbReference type="RefSeq" id="XP_045098127.1">
    <property type="nucleotide sequence ID" value="XM_045242392.1"/>
</dbReference>
<feature type="compositionally biased region" description="Basic and acidic residues" evidence="1">
    <location>
        <begin position="18"/>
        <end position="34"/>
    </location>
</feature>
<proteinExistence type="predicted"/>
<dbReference type="AlphaFoldDB" id="B6IF75"/>
<sequence>MKRSSVGIIIIKSSAVDGRVKQSEDREKRKEKLSKVIRKRERRERPRH</sequence>
<evidence type="ECO:0000256" key="1">
    <source>
        <dbReference type="SAM" id="MobiDB-lite"/>
    </source>
</evidence>
<accession>B6IF75</accession>
<feature type="region of interest" description="Disordered" evidence="1">
    <location>
        <begin position="16"/>
        <end position="48"/>
    </location>
</feature>
<keyword evidence="3" id="KW-1185">Reference proteome</keyword>
<dbReference type="InParanoid" id="B6IF75"/>
<dbReference type="CTD" id="68917074"/>
<protein>
    <submittedName>
        <fullName evidence="2">Protein CBG25589</fullName>
    </submittedName>
</protein>
<dbReference type="HOGENOM" id="CLU_3160427_0_0_1"/>
<dbReference type="GeneID" id="68917074"/>
<dbReference type="Proteomes" id="UP000008549">
    <property type="component" value="Unassembled WGS sequence"/>
</dbReference>
<reference evidence="2 3" key="1">
    <citation type="journal article" date="2003" name="PLoS Biol.">
        <title>The genome sequence of Caenorhabditis briggsae: a platform for comparative genomics.</title>
        <authorList>
            <person name="Stein L.D."/>
            <person name="Bao Z."/>
            <person name="Blasiar D."/>
            <person name="Blumenthal T."/>
            <person name="Brent M.R."/>
            <person name="Chen N."/>
            <person name="Chinwalla A."/>
            <person name="Clarke L."/>
            <person name="Clee C."/>
            <person name="Coghlan A."/>
            <person name="Coulson A."/>
            <person name="D'Eustachio P."/>
            <person name="Fitch D.H."/>
            <person name="Fulton L.A."/>
            <person name="Fulton R.E."/>
            <person name="Griffiths-Jones S."/>
            <person name="Harris T.W."/>
            <person name="Hillier L.W."/>
            <person name="Kamath R."/>
            <person name="Kuwabara P.E."/>
            <person name="Mardis E.R."/>
            <person name="Marra M.A."/>
            <person name="Miner T.L."/>
            <person name="Minx P."/>
            <person name="Mullikin J.C."/>
            <person name="Plumb R.W."/>
            <person name="Rogers J."/>
            <person name="Schein J.E."/>
            <person name="Sohrmann M."/>
            <person name="Spieth J."/>
            <person name="Stajich J.E."/>
            <person name="Wei C."/>
            <person name="Willey D."/>
            <person name="Wilson R.K."/>
            <person name="Durbin R."/>
            <person name="Waterston R.H."/>
        </authorList>
    </citation>
    <scope>NUCLEOTIDE SEQUENCE [LARGE SCALE GENOMIC DNA]</scope>
    <source>
        <strain evidence="2 3">AF16</strain>
    </source>
</reference>
<evidence type="ECO:0000313" key="3">
    <source>
        <dbReference type="Proteomes" id="UP000008549"/>
    </source>
</evidence>
<organism evidence="2 3">
    <name type="scientific">Caenorhabditis briggsae</name>
    <dbReference type="NCBI Taxonomy" id="6238"/>
    <lineage>
        <taxon>Eukaryota</taxon>
        <taxon>Metazoa</taxon>
        <taxon>Ecdysozoa</taxon>
        <taxon>Nematoda</taxon>
        <taxon>Chromadorea</taxon>
        <taxon>Rhabditida</taxon>
        <taxon>Rhabditina</taxon>
        <taxon>Rhabditomorpha</taxon>
        <taxon>Rhabditoidea</taxon>
        <taxon>Rhabditidae</taxon>
        <taxon>Peloderinae</taxon>
        <taxon>Caenorhabditis</taxon>
    </lineage>
</organism>